<dbReference type="InterPro" id="IPR036097">
    <property type="entry name" value="HisK_dim/P_sf"/>
</dbReference>
<keyword evidence="8" id="KW-0902">Two-component regulatory system</keyword>
<keyword evidence="4" id="KW-0808">Transferase</keyword>
<evidence type="ECO:0000256" key="2">
    <source>
        <dbReference type="ARBA" id="ARBA00012438"/>
    </source>
</evidence>
<evidence type="ECO:0000256" key="1">
    <source>
        <dbReference type="ARBA" id="ARBA00000085"/>
    </source>
</evidence>
<dbReference type="SUPFAM" id="SSF55874">
    <property type="entry name" value="ATPase domain of HSP90 chaperone/DNA topoisomerase II/histidine kinase"/>
    <property type="match status" value="1"/>
</dbReference>
<name>A0ABY6Z3G6_9BACL</name>
<keyword evidence="5" id="KW-0547">Nucleotide-binding</keyword>
<dbReference type="PRINTS" id="PR00344">
    <property type="entry name" value="BCTRLSENSOR"/>
</dbReference>
<keyword evidence="7 10" id="KW-0067">ATP-binding</keyword>
<dbReference type="RefSeq" id="WP_268044774.1">
    <property type="nucleotide sequence ID" value="NZ_CP104064.1"/>
</dbReference>
<feature type="domain" description="Histidine kinase" evidence="9">
    <location>
        <begin position="150"/>
        <end position="357"/>
    </location>
</feature>
<gene>
    <name evidence="10" type="ORF">NZD86_01770</name>
</gene>
<evidence type="ECO:0000256" key="3">
    <source>
        <dbReference type="ARBA" id="ARBA00022553"/>
    </source>
</evidence>
<dbReference type="CDD" id="cd00082">
    <property type="entry name" value="HisKA"/>
    <property type="match status" value="1"/>
</dbReference>
<dbReference type="Pfam" id="PF02518">
    <property type="entry name" value="HATPase_c"/>
    <property type="match status" value="1"/>
</dbReference>
<dbReference type="InterPro" id="IPR005467">
    <property type="entry name" value="His_kinase_dom"/>
</dbReference>
<evidence type="ECO:0000313" key="11">
    <source>
        <dbReference type="Proteomes" id="UP001164803"/>
    </source>
</evidence>
<keyword evidence="3" id="KW-0597">Phosphoprotein</keyword>
<evidence type="ECO:0000259" key="9">
    <source>
        <dbReference type="PROSITE" id="PS50109"/>
    </source>
</evidence>
<evidence type="ECO:0000256" key="5">
    <source>
        <dbReference type="ARBA" id="ARBA00022741"/>
    </source>
</evidence>
<dbReference type="SMART" id="SM00388">
    <property type="entry name" value="HisKA"/>
    <property type="match status" value="1"/>
</dbReference>
<dbReference type="InterPro" id="IPR003661">
    <property type="entry name" value="HisK_dim/P_dom"/>
</dbReference>
<dbReference type="InterPro" id="IPR036890">
    <property type="entry name" value="HATPase_C_sf"/>
</dbReference>
<dbReference type="InterPro" id="IPR004358">
    <property type="entry name" value="Sig_transdc_His_kin-like_C"/>
</dbReference>
<dbReference type="EC" id="2.7.13.3" evidence="2"/>
<keyword evidence="11" id="KW-1185">Reference proteome</keyword>
<dbReference type="Proteomes" id="UP001164803">
    <property type="component" value="Chromosome"/>
</dbReference>
<comment type="catalytic activity">
    <reaction evidence="1">
        <text>ATP + protein L-histidine = ADP + protein N-phospho-L-histidine.</text>
        <dbReference type="EC" id="2.7.13.3"/>
    </reaction>
</comment>
<evidence type="ECO:0000256" key="7">
    <source>
        <dbReference type="ARBA" id="ARBA00022840"/>
    </source>
</evidence>
<proteinExistence type="predicted"/>
<dbReference type="PANTHER" id="PTHR43065">
    <property type="entry name" value="SENSOR HISTIDINE KINASE"/>
    <property type="match status" value="1"/>
</dbReference>
<dbReference type="InterPro" id="IPR003594">
    <property type="entry name" value="HATPase_dom"/>
</dbReference>
<evidence type="ECO:0000256" key="8">
    <source>
        <dbReference type="ARBA" id="ARBA00023012"/>
    </source>
</evidence>
<dbReference type="EMBL" id="CP104064">
    <property type="protein sequence ID" value="WAH37300.1"/>
    <property type="molecule type" value="Genomic_DNA"/>
</dbReference>
<sequence length="374" mass="42230">MKQLLRRDIDGPTLSDRILPDTQLLNAGILYLSKHGEITVLNDIGAGLIGKPEATGMVLHLNSLFSTNSEEYQVLNHIIVTECEYRDAVIKWEVGGTVRHVLMDTFTHQSSEGQVHGTYVVMKDIGNFSALEQQTQRIEKMATVGKMAAGIAHEIRNPLTTVKGFLQVLENRLHDGLMDEEIEYVQVMMNEIERVNALVAELLLLSKPHKLEWKTFSLQELFEEIFPWIQATVRERQVESAFELSQELMLCADRDMIRQLLLHLIKNAIEAMDVGGRLTIGAKALEDRVDIRISDTGPGIPYYMFDKIFDAFYTTKEKGTGLGLAICQRIVADHGGQIRVSSKGYGTTFTVSLPFSRDREINHVHQARTYPLFT</sequence>
<dbReference type="GO" id="GO:0005524">
    <property type="term" value="F:ATP binding"/>
    <property type="evidence" value="ECO:0007669"/>
    <property type="project" value="UniProtKB-KW"/>
</dbReference>
<dbReference type="Pfam" id="PF00512">
    <property type="entry name" value="HisKA"/>
    <property type="match status" value="1"/>
</dbReference>
<dbReference type="Gene3D" id="3.30.565.10">
    <property type="entry name" value="Histidine kinase-like ATPase, C-terminal domain"/>
    <property type="match status" value="1"/>
</dbReference>
<keyword evidence="6" id="KW-0418">Kinase</keyword>
<evidence type="ECO:0000256" key="6">
    <source>
        <dbReference type="ARBA" id="ARBA00022777"/>
    </source>
</evidence>
<dbReference type="SUPFAM" id="SSF47384">
    <property type="entry name" value="Homodimeric domain of signal transducing histidine kinase"/>
    <property type="match status" value="1"/>
</dbReference>
<dbReference type="PROSITE" id="PS50109">
    <property type="entry name" value="HIS_KIN"/>
    <property type="match status" value="1"/>
</dbReference>
<reference evidence="10" key="1">
    <citation type="submission" date="2022-08" db="EMBL/GenBank/DDBJ databases">
        <title>Alicyclobacillus dauci DSM2870, complete genome.</title>
        <authorList>
            <person name="Wang Q."/>
            <person name="Cai R."/>
            <person name="Wang Z."/>
        </authorList>
    </citation>
    <scope>NUCLEOTIDE SEQUENCE</scope>
    <source>
        <strain evidence="10">DSM 28700</strain>
    </source>
</reference>
<evidence type="ECO:0000256" key="4">
    <source>
        <dbReference type="ARBA" id="ARBA00022679"/>
    </source>
</evidence>
<evidence type="ECO:0000313" key="10">
    <source>
        <dbReference type="EMBL" id="WAH37300.1"/>
    </source>
</evidence>
<dbReference type="PANTHER" id="PTHR43065:SF10">
    <property type="entry name" value="PEROXIDE STRESS-ACTIVATED HISTIDINE KINASE MAK3"/>
    <property type="match status" value="1"/>
</dbReference>
<dbReference type="Gene3D" id="1.10.287.130">
    <property type="match status" value="1"/>
</dbReference>
<organism evidence="10 11">
    <name type="scientific">Alicyclobacillus dauci</name>
    <dbReference type="NCBI Taxonomy" id="1475485"/>
    <lineage>
        <taxon>Bacteria</taxon>
        <taxon>Bacillati</taxon>
        <taxon>Bacillota</taxon>
        <taxon>Bacilli</taxon>
        <taxon>Bacillales</taxon>
        <taxon>Alicyclobacillaceae</taxon>
        <taxon>Alicyclobacillus</taxon>
    </lineage>
</organism>
<protein>
    <recommendedName>
        <fullName evidence="2">histidine kinase</fullName>
        <ecNumber evidence="2">2.7.13.3</ecNumber>
    </recommendedName>
</protein>
<dbReference type="SMART" id="SM00387">
    <property type="entry name" value="HATPase_c"/>
    <property type="match status" value="1"/>
</dbReference>
<accession>A0ABY6Z3G6</accession>